<feature type="compositionally biased region" description="Polar residues" evidence="3">
    <location>
        <begin position="1"/>
        <end position="11"/>
    </location>
</feature>
<dbReference type="EMBL" id="QFNY01000022">
    <property type="protein sequence ID" value="PZP02936.1"/>
    <property type="molecule type" value="Genomic_DNA"/>
</dbReference>
<evidence type="ECO:0000256" key="3">
    <source>
        <dbReference type="SAM" id="MobiDB-lite"/>
    </source>
</evidence>
<sequence length="320" mass="33593">MSENQDAQLSTGGDPRPTADSTGASVLSPEQFVALSGPRCAVLGSPVSHSLSPVIHKAGYRATGLDLDYYRVEAPEARDIRVIVQAQDPDIRGLSVTMPGKGAALELAGLATKRAEDIGSANTLVPQEDGRWLADNTDVDGLTACLDAVAAELTERDPERGAPFAGQTAVIVGNGGTARPAVAAAAAAGFSEINVVARSERALNLQALTESLGMEFSWTRFDAPELGHVCGQAAALISTVPEDVAAEYVDEFCRAESVIDVIYDPYPTALLAQAKQQGLPVSDGLQMLAGQAEEQFRLFTGQQAPEGLFLAELHQHLALD</sequence>
<dbReference type="SUPFAM" id="SSF51735">
    <property type="entry name" value="NAD(P)-binding Rossmann-fold domains"/>
    <property type="match status" value="1"/>
</dbReference>
<evidence type="ECO:0000259" key="4">
    <source>
        <dbReference type="Pfam" id="PF08501"/>
    </source>
</evidence>
<evidence type="ECO:0000256" key="1">
    <source>
        <dbReference type="ARBA" id="ARBA00004871"/>
    </source>
</evidence>
<dbReference type="GO" id="GO:0005829">
    <property type="term" value="C:cytosol"/>
    <property type="evidence" value="ECO:0007669"/>
    <property type="project" value="TreeGrafter"/>
</dbReference>
<dbReference type="PANTHER" id="PTHR21089">
    <property type="entry name" value="SHIKIMATE DEHYDROGENASE"/>
    <property type="match status" value="1"/>
</dbReference>
<reference evidence="6 7" key="1">
    <citation type="submission" date="2017-11" db="EMBL/GenBank/DDBJ databases">
        <title>Infants hospitalized years apart are colonized by the same room-sourced microbial strains.</title>
        <authorList>
            <person name="Brooks B."/>
            <person name="Olm M.R."/>
            <person name="Firek B.A."/>
            <person name="Baker R."/>
            <person name="Thomas B.C."/>
            <person name="Morowitz M.J."/>
            <person name="Banfield J.F."/>
        </authorList>
    </citation>
    <scope>NUCLEOTIDE SEQUENCE [LARGE SCALE GENOMIC DNA]</scope>
    <source>
        <strain evidence="6">S2_012_000_R3_87</strain>
    </source>
</reference>
<comment type="pathway">
    <text evidence="1">Metabolic intermediate biosynthesis; chorismate biosynthesis; chorismate from D-erythrose 4-phosphate and phosphoenolpyruvate: step 4/7.</text>
</comment>
<gene>
    <name evidence="6" type="ORF">DI609_01770</name>
</gene>
<proteinExistence type="predicted"/>
<dbReference type="Proteomes" id="UP000249451">
    <property type="component" value="Unassembled WGS sequence"/>
</dbReference>
<feature type="region of interest" description="Disordered" evidence="3">
    <location>
        <begin position="1"/>
        <end position="24"/>
    </location>
</feature>
<evidence type="ECO:0000313" key="6">
    <source>
        <dbReference type="EMBL" id="PZP02936.1"/>
    </source>
</evidence>
<dbReference type="InterPro" id="IPR041121">
    <property type="entry name" value="SDH_C"/>
</dbReference>
<protein>
    <submittedName>
        <fullName evidence="6">Shikimate dehydrogenase</fullName>
    </submittedName>
</protein>
<dbReference type="GO" id="GO:0009423">
    <property type="term" value="P:chorismate biosynthetic process"/>
    <property type="evidence" value="ECO:0007669"/>
    <property type="project" value="TreeGrafter"/>
</dbReference>
<comment type="caution">
    <text evidence="6">The sequence shown here is derived from an EMBL/GenBank/DDBJ whole genome shotgun (WGS) entry which is preliminary data.</text>
</comment>
<evidence type="ECO:0000256" key="2">
    <source>
        <dbReference type="ARBA" id="ARBA00023141"/>
    </source>
</evidence>
<keyword evidence="2" id="KW-0028">Amino-acid biosynthesis</keyword>
<organism evidence="6 7">
    <name type="scientific">Corynebacterium urealyticum</name>
    <dbReference type="NCBI Taxonomy" id="43771"/>
    <lineage>
        <taxon>Bacteria</taxon>
        <taxon>Bacillati</taxon>
        <taxon>Actinomycetota</taxon>
        <taxon>Actinomycetes</taxon>
        <taxon>Mycobacteriales</taxon>
        <taxon>Corynebacteriaceae</taxon>
        <taxon>Corynebacterium</taxon>
    </lineage>
</organism>
<feature type="domain" description="Shikimate dehydrogenase substrate binding N-terminal" evidence="4">
    <location>
        <begin position="42"/>
        <end position="124"/>
    </location>
</feature>
<dbReference type="GO" id="GO:0009073">
    <property type="term" value="P:aromatic amino acid family biosynthetic process"/>
    <property type="evidence" value="ECO:0007669"/>
    <property type="project" value="UniProtKB-KW"/>
</dbReference>
<dbReference type="InterPro" id="IPR036291">
    <property type="entry name" value="NAD(P)-bd_dom_sf"/>
</dbReference>
<dbReference type="AlphaFoldDB" id="A0A2W5D6N9"/>
<dbReference type="InterPro" id="IPR046346">
    <property type="entry name" value="Aminoacid_DH-like_N_sf"/>
</dbReference>
<dbReference type="Gene3D" id="3.40.50.720">
    <property type="entry name" value="NAD(P)-binding Rossmann-like Domain"/>
    <property type="match status" value="1"/>
</dbReference>
<dbReference type="InterPro" id="IPR013708">
    <property type="entry name" value="Shikimate_DH-bd_N"/>
</dbReference>
<dbReference type="GO" id="GO:0004764">
    <property type="term" value="F:shikimate 3-dehydrogenase (NADP+) activity"/>
    <property type="evidence" value="ECO:0007669"/>
    <property type="project" value="InterPro"/>
</dbReference>
<evidence type="ECO:0000313" key="7">
    <source>
        <dbReference type="Proteomes" id="UP000249451"/>
    </source>
</evidence>
<feature type="domain" description="SDH C-terminal" evidence="5">
    <location>
        <begin position="284"/>
        <end position="311"/>
    </location>
</feature>
<keyword evidence="2" id="KW-0057">Aromatic amino acid biosynthesis</keyword>
<dbReference type="GO" id="GO:0050661">
    <property type="term" value="F:NADP binding"/>
    <property type="evidence" value="ECO:0007669"/>
    <property type="project" value="TreeGrafter"/>
</dbReference>
<dbReference type="Pfam" id="PF08501">
    <property type="entry name" value="Shikimate_dh_N"/>
    <property type="match status" value="1"/>
</dbReference>
<dbReference type="Gene3D" id="3.40.50.10860">
    <property type="entry name" value="Leucine Dehydrogenase, chain A, domain 1"/>
    <property type="match status" value="1"/>
</dbReference>
<accession>A0A2W5D6N9</accession>
<dbReference type="NCBIfam" id="NF001311">
    <property type="entry name" value="PRK00258.1-3"/>
    <property type="match status" value="1"/>
</dbReference>
<dbReference type="InterPro" id="IPR022893">
    <property type="entry name" value="Shikimate_DH_fam"/>
</dbReference>
<dbReference type="SUPFAM" id="SSF53223">
    <property type="entry name" value="Aminoacid dehydrogenase-like, N-terminal domain"/>
    <property type="match status" value="1"/>
</dbReference>
<name>A0A2W5D6N9_9CORY</name>
<dbReference type="Pfam" id="PF18317">
    <property type="entry name" value="SDH_C"/>
    <property type="match status" value="1"/>
</dbReference>
<evidence type="ECO:0000259" key="5">
    <source>
        <dbReference type="Pfam" id="PF18317"/>
    </source>
</evidence>
<dbReference type="GO" id="GO:0019632">
    <property type="term" value="P:shikimate metabolic process"/>
    <property type="evidence" value="ECO:0007669"/>
    <property type="project" value="TreeGrafter"/>
</dbReference>
<dbReference type="PANTHER" id="PTHR21089:SF1">
    <property type="entry name" value="BIFUNCTIONAL 3-DEHYDROQUINATE DEHYDRATASE_SHIKIMATE DEHYDROGENASE, CHLOROPLASTIC"/>
    <property type="match status" value="1"/>
</dbReference>